<evidence type="ECO:0000313" key="2">
    <source>
        <dbReference type="Proteomes" id="UP000027997"/>
    </source>
</evidence>
<dbReference type="AlphaFoldDB" id="A0A081KBV3"/>
<gene>
    <name evidence="1" type="ORF">GV64_13570</name>
</gene>
<accession>A0A081KBV3</accession>
<evidence type="ECO:0000313" key="1">
    <source>
        <dbReference type="EMBL" id="KEI71629.1"/>
    </source>
</evidence>
<comment type="caution">
    <text evidence="1">The sequence shown here is derived from an EMBL/GenBank/DDBJ whole genome shotgun (WGS) entry which is preliminary data.</text>
</comment>
<reference evidence="1 2" key="1">
    <citation type="submission" date="2014-06" db="EMBL/GenBank/DDBJ databases">
        <title>Whole Genome Sequences of Three Symbiotic Endozoicomonas Bacteria.</title>
        <authorList>
            <person name="Neave M.J."/>
            <person name="Apprill A."/>
            <person name="Voolstra C.R."/>
        </authorList>
    </citation>
    <scope>NUCLEOTIDE SEQUENCE [LARGE SCALE GENOMIC DNA]</scope>
    <source>
        <strain evidence="1 2">DSM 22380</strain>
    </source>
</reference>
<proteinExistence type="predicted"/>
<dbReference type="EMBL" id="JOJP01000001">
    <property type="protein sequence ID" value="KEI71629.1"/>
    <property type="molecule type" value="Genomic_DNA"/>
</dbReference>
<sequence length="65" mass="7547">MKKPFESGDRVTTHFYPVQKNRPRTVIRCYRSIDCPSGWLVDTKDDKGKMLKALDAKWFTAVNQA</sequence>
<organism evidence="1 2">
    <name type="scientific">Endozoicomonas elysicola</name>
    <dbReference type="NCBI Taxonomy" id="305900"/>
    <lineage>
        <taxon>Bacteria</taxon>
        <taxon>Pseudomonadati</taxon>
        <taxon>Pseudomonadota</taxon>
        <taxon>Gammaproteobacteria</taxon>
        <taxon>Oceanospirillales</taxon>
        <taxon>Endozoicomonadaceae</taxon>
        <taxon>Endozoicomonas</taxon>
    </lineage>
</organism>
<keyword evidence="2" id="KW-1185">Reference proteome</keyword>
<dbReference type="Proteomes" id="UP000027997">
    <property type="component" value="Unassembled WGS sequence"/>
</dbReference>
<dbReference type="RefSeq" id="WP_020583319.1">
    <property type="nucleotide sequence ID" value="NZ_JOJP01000001.1"/>
</dbReference>
<name>A0A081KBV3_9GAMM</name>
<protein>
    <submittedName>
        <fullName evidence="1">Uncharacterized protein</fullName>
    </submittedName>
</protein>